<dbReference type="InterPro" id="IPR052586">
    <property type="entry name" value="ASCC2"/>
</dbReference>
<dbReference type="PANTHER" id="PTHR21494:SF0">
    <property type="entry name" value="ACTIVATING SIGNAL COINTEGRATOR 1 COMPLEX SUBUNIT 2"/>
    <property type="match status" value="1"/>
</dbReference>
<dbReference type="EMBL" id="KQ434853">
    <property type="protein sequence ID" value="KZC08641.1"/>
    <property type="molecule type" value="Genomic_DNA"/>
</dbReference>
<keyword evidence="4" id="KW-1185">Reference proteome</keyword>
<accession>A0A154P9Y0</accession>
<dbReference type="PANTHER" id="PTHR21494">
    <property type="entry name" value="ACTIVATING SIGNAL COINTEGRATOR 1 COMPLEX SUBUNIT 2 ASC-1 COMPLEX SUBUNIT P100"/>
    <property type="match status" value="1"/>
</dbReference>
<dbReference type="PROSITE" id="PS51140">
    <property type="entry name" value="CUE"/>
    <property type="match status" value="1"/>
</dbReference>
<name>A0A154P9Y0_DUFNO</name>
<dbReference type="STRING" id="178035.A0A154P9Y0"/>
<evidence type="ECO:0000313" key="3">
    <source>
        <dbReference type="EMBL" id="KZC08641.1"/>
    </source>
</evidence>
<evidence type="ECO:0000313" key="4">
    <source>
        <dbReference type="Proteomes" id="UP000076502"/>
    </source>
</evidence>
<dbReference type="OrthoDB" id="5577209at2759"/>
<dbReference type="GO" id="GO:0006355">
    <property type="term" value="P:regulation of DNA-templated transcription"/>
    <property type="evidence" value="ECO:0007669"/>
    <property type="project" value="TreeGrafter"/>
</dbReference>
<gene>
    <name evidence="3" type="ORF">WN55_11225</name>
</gene>
<dbReference type="GO" id="GO:0043130">
    <property type="term" value="F:ubiquitin binding"/>
    <property type="evidence" value="ECO:0007669"/>
    <property type="project" value="InterPro"/>
</dbReference>
<protein>
    <submittedName>
        <fullName evidence="3">Activating signal cointegrator 1 complex subunit 2</fullName>
    </submittedName>
</protein>
<dbReference type="InterPro" id="IPR009060">
    <property type="entry name" value="UBA-like_sf"/>
</dbReference>
<feature type="compositionally biased region" description="Basic residues" evidence="1">
    <location>
        <begin position="614"/>
        <end position="624"/>
    </location>
</feature>
<proteinExistence type="predicted"/>
<evidence type="ECO:0000259" key="2">
    <source>
        <dbReference type="PROSITE" id="PS51140"/>
    </source>
</evidence>
<feature type="region of interest" description="Disordered" evidence="1">
    <location>
        <begin position="539"/>
        <end position="638"/>
    </location>
</feature>
<organism evidence="3 4">
    <name type="scientific">Dufourea novaeangliae</name>
    <name type="common">Sweat bee</name>
    <dbReference type="NCBI Taxonomy" id="178035"/>
    <lineage>
        <taxon>Eukaryota</taxon>
        <taxon>Metazoa</taxon>
        <taxon>Ecdysozoa</taxon>
        <taxon>Arthropoda</taxon>
        <taxon>Hexapoda</taxon>
        <taxon>Insecta</taxon>
        <taxon>Pterygota</taxon>
        <taxon>Neoptera</taxon>
        <taxon>Endopterygota</taxon>
        <taxon>Hymenoptera</taxon>
        <taxon>Apocrita</taxon>
        <taxon>Aculeata</taxon>
        <taxon>Apoidea</taxon>
        <taxon>Anthophila</taxon>
        <taxon>Halictidae</taxon>
        <taxon>Rophitinae</taxon>
        <taxon>Dufourea</taxon>
    </lineage>
</organism>
<feature type="domain" description="CUE" evidence="2">
    <location>
        <begin position="388"/>
        <end position="431"/>
    </location>
</feature>
<evidence type="ECO:0000256" key="1">
    <source>
        <dbReference type="SAM" id="MobiDB-lite"/>
    </source>
</evidence>
<dbReference type="InterPro" id="IPR003892">
    <property type="entry name" value="CUE"/>
</dbReference>
<dbReference type="Gene3D" id="1.10.8.10">
    <property type="entry name" value="DNA helicase RuvA subunit, C-terminal domain"/>
    <property type="match status" value="1"/>
</dbReference>
<feature type="compositionally biased region" description="Acidic residues" evidence="1">
    <location>
        <begin position="544"/>
        <end position="555"/>
    </location>
</feature>
<dbReference type="SUPFAM" id="SSF46934">
    <property type="entry name" value="UBA-like"/>
    <property type="match status" value="1"/>
</dbReference>
<dbReference type="CDD" id="cd14364">
    <property type="entry name" value="CUE_ASCC2"/>
    <property type="match status" value="1"/>
</dbReference>
<dbReference type="AlphaFoldDB" id="A0A154P9Y0"/>
<dbReference type="Proteomes" id="UP000076502">
    <property type="component" value="Unassembled WGS sequence"/>
</dbReference>
<sequence length="638" mass="73566">MEVCNYMINDLKWLLSLPFFRFWSNIVYNTSIVDALVSFLQGAPPFYDLEYFPKYPEMLELLETLSYYVLVVFTRLITNKDSPGEYMGKKFLGNLLYEKYIFTIPIIFDLCQLYGRENEQVVKKILTCLFALEPQYNNDLQKVVPCLIQALENVETKFGHCSVHNTGEAVLLSKQDTGSKKLTLFTLQDLIIYVLDTSSTITVFLKNYPLAVSMFQREDFMNKIVSIYENVIPEMYKNLDKVRRNDDDMPEYIEIKHRLDVSRIEILNLNTVSEGEVKEQVEKYLIFLTNAISEKEFITDYDQFYPVTSDLETLTSICPEVVDTVKCDYISRSIRAITGKSIVPYTASSNQTDEAVAGPSGVQSQLPISTINIHSQNQKKPMTKHSDELACKISEIKDLFNDLDEQFIEMCLRYYDNDTVAVVNAVLEKTLHPELKELQDLKAVINNPPPDYMEVSANEDIETLNLFKDNDDHVRVKNHKVIEVSKDYMLKNYDLVPDEYDDEYDDTYDDHDIRGAENNSVEIDSRPFTTPRILREKQNIETVNEIESEDDDDAGPEQNGRDCFIPNPAELRAKANQRMETVRGRRGSTNVIGKPKGQGQEKNVMYSRQEKNAHKATRGNHNRRSGANWKRNQGMFPA</sequence>
<dbReference type="InterPro" id="IPR041800">
    <property type="entry name" value="ASCC2_CUE"/>
</dbReference>
<reference evidence="3 4" key="1">
    <citation type="submission" date="2015-07" db="EMBL/GenBank/DDBJ databases">
        <title>The genome of Dufourea novaeangliae.</title>
        <authorList>
            <person name="Pan H."/>
            <person name="Kapheim K."/>
        </authorList>
    </citation>
    <scope>NUCLEOTIDE SEQUENCE [LARGE SCALE GENOMIC DNA]</scope>
    <source>
        <strain evidence="3">0120121106</strain>
        <tissue evidence="3">Whole body</tissue>
    </source>
</reference>